<dbReference type="Pfam" id="PF04350">
    <property type="entry name" value="PilO"/>
    <property type="match status" value="1"/>
</dbReference>
<dbReference type="GO" id="GO:0043683">
    <property type="term" value="P:type IV pilus assembly"/>
    <property type="evidence" value="ECO:0007669"/>
    <property type="project" value="InterPro"/>
</dbReference>
<dbReference type="AlphaFoldDB" id="A0A0W0W178"/>
<reference evidence="2 3" key="1">
    <citation type="submission" date="2015-11" db="EMBL/GenBank/DDBJ databases">
        <title>Genomic analysis of 38 Legionella species identifies large and diverse effector repertoires.</title>
        <authorList>
            <person name="Burstein D."/>
            <person name="Amaro F."/>
            <person name="Zusman T."/>
            <person name="Lifshitz Z."/>
            <person name="Cohen O."/>
            <person name="Gilbert J.A."/>
            <person name="Pupko T."/>
            <person name="Shuman H.A."/>
            <person name="Segal G."/>
        </authorList>
    </citation>
    <scope>NUCLEOTIDE SEQUENCE [LARGE SCALE GENOMIC DNA]</scope>
    <source>
        <strain evidence="2 3">PX-1-G2-E2</strain>
    </source>
</reference>
<dbReference type="STRING" id="466.Lmac_1774"/>
<sequence>MKNINFNKTRLKNLSKLPISLHCLMLTALAISLILVNYCLILHPDFEKNKKLVNQENSLKMDYENKLKITNNDNEEVQGLMLKNHYESKIETISKKDEIHQLLVDIQEACVKSGITLEVFSPEPELKHPFLTEESIHMIVIGKYHQLALFLNQLLHFNRLIRFDYFDITKISFNGSQNNFQQLRMEVEAKIYQYKHEIKR</sequence>
<feature type="transmembrane region" description="Helical" evidence="1">
    <location>
        <begin position="21"/>
        <end position="43"/>
    </location>
</feature>
<keyword evidence="3" id="KW-1185">Reference proteome</keyword>
<dbReference type="GO" id="GO:0043107">
    <property type="term" value="P:type IV pilus-dependent motility"/>
    <property type="evidence" value="ECO:0007669"/>
    <property type="project" value="InterPro"/>
</dbReference>
<comment type="caution">
    <text evidence="2">The sequence shown here is derived from an EMBL/GenBank/DDBJ whole genome shotgun (WGS) entry which is preliminary data.</text>
</comment>
<proteinExistence type="predicted"/>
<dbReference type="Gene3D" id="3.30.70.60">
    <property type="match status" value="1"/>
</dbReference>
<evidence type="ECO:0000256" key="1">
    <source>
        <dbReference type="SAM" id="Phobius"/>
    </source>
</evidence>
<dbReference type="EMBL" id="LNYL01000042">
    <property type="protein sequence ID" value="KTD26003.1"/>
    <property type="molecule type" value="Genomic_DNA"/>
</dbReference>
<gene>
    <name evidence="2" type="primary">pilO</name>
    <name evidence="2" type="ORF">Lmac_1774</name>
</gene>
<dbReference type="OrthoDB" id="9802133at2"/>
<keyword evidence="1" id="KW-0812">Transmembrane</keyword>
<dbReference type="PATRIC" id="fig|466.6.peg.1864"/>
<dbReference type="InterPro" id="IPR014717">
    <property type="entry name" value="Transl_elong_EF1B/ribsomal_bS6"/>
</dbReference>
<dbReference type="PANTHER" id="PTHR39555">
    <property type="entry name" value="FIMBRIAL ASSEMBLY PROTEIN PILO-LIKE PROTEIN-RELATED"/>
    <property type="match status" value="1"/>
</dbReference>
<keyword evidence="1" id="KW-0472">Membrane</keyword>
<evidence type="ECO:0000313" key="3">
    <source>
        <dbReference type="Proteomes" id="UP000054908"/>
    </source>
</evidence>
<organism evidence="2 3">
    <name type="scientific">Legionella maceachernii</name>
    <dbReference type="NCBI Taxonomy" id="466"/>
    <lineage>
        <taxon>Bacteria</taxon>
        <taxon>Pseudomonadati</taxon>
        <taxon>Pseudomonadota</taxon>
        <taxon>Gammaproteobacteria</taxon>
        <taxon>Legionellales</taxon>
        <taxon>Legionellaceae</taxon>
        <taxon>Legionella</taxon>
    </lineage>
</organism>
<protein>
    <submittedName>
        <fullName evidence="2">Tfp pilus assembly protein PilO</fullName>
    </submittedName>
</protein>
<dbReference type="RefSeq" id="WP_058452523.1">
    <property type="nucleotide sequence ID" value="NZ_CAAAIB010000004.1"/>
</dbReference>
<dbReference type="Proteomes" id="UP000054908">
    <property type="component" value="Unassembled WGS sequence"/>
</dbReference>
<dbReference type="InterPro" id="IPR007445">
    <property type="entry name" value="PilO"/>
</dbReference>
<name>A0A0W0W178_9GAMM</name>
<evidence type="ECO:0000313" key="2">
    <source>
        <dbReference type="EMBL" id="KTD26003.1"/>
    </source>
</evidence>
<dbReference type="PANTHER" id="PTHR39555:SF1">
    <property type="entry name" value="TYPE IV PILUS INNER MEMBRANE COMPONENT PILO"/>
    <property type="match status" value="1"/>
</dbReference>
<accession>A0A0W0W178</accession>
<keyword evidence="1" id="KW-1133">Transmembrane helix</keyword>